<feature type="domain" description="Cytochrome c" evidence="6">
    <location>
        <begin position="50"/>
        <end position="144"/>
    </location>
</feature>
<dbReference type="PIRSF" id="PIRSF019225">
    <property type="entry name" value="Ubol_Cyt_c_Rdtase_Cyt_c_su_prd"/>
    <property type="match status" value="1"/>
</dbReference>
<dbReference type="GO" id="GO:0046872">
    <property type="term" value="F:metal ion binding"/>
    <property type="evidence" value="ECO:0007669"/>
    <property type="project" value="UniProtKB-KW"/>
</dbReference>
<organism evidence="7 8">
    <name type="scientific">Sulfurovum lithotrophicum</name>
    <dbReference type="NCBI Taxonomy" id="206403"/>
    <lineage>
        <taxon>Bacteria</taxon>
        <taxon>Pseudomonadati</taxon>
        <taxon>Campylobacterota</taxon>
        <taxon>Epsilonproteobacteria</taxon>
        <taxon>Campylobacterales</taxon>
        <taxon>Sulfurovaceae</taxon>
        <taxon>Sulfurovum</taxon>
    </lineage>
</organism>
<dbReference type="GO" id="GO:0009055">
    <property type="term" value="F:electron transfer activity"/>
    <property type="evidence" value="ECO:0007669"/>
    <property type="project" value="InterPro"/>
</dbReference>
<keyword evidence="5" id="KW-0472">Membrane</keyword>
<evidence type="ECO:0000259" key="6">
    <source>
        <dbReference type="PROSITE" id="PS51007"/>
    </source>
</evidence>
<dbReference type="PROSITE" id="PS51007">
    <property type="entry name" value="CYTC"/>
    <property type="match status" value="1"/>
</dbReference>
<dbReference type="RefSeq" id="WP_046551739.1">
    <property type="nucleotide sequence ID" value="NZ_CP011308.1"/>
</dbReference>
<evidence type="ECO:0000256" key="5">
    <source>
        <dbReference type="SAM" id="Phobius"/>
    </source>
</evidence>
<evidence type="ECO:0000313" key="8">
    <source>
        <dbReference type="Proteomes" id="UP000034444"/>
    </source>
</evidence>
<keyword evidence="8" id="KW-1185">Reference proteome</keyword>
<evidence type="ECO:0000256" key="1">
    <source>
        <dbReference type="ARBA" id="ARBA00022617"/>
    </source>
</evidence>
<dbReference type="OrthoDB" id="5351961at2"/>
<reference evidence="7 8" key="1">
    <citation type="submission" date="2015-04" db="EMBL/GenBank/DDBJ databases">
        <title>Complete genome sequence of Sulfurovum lithotrophicum ATCC BAA-797T.</title>
        <authorList>
            <person name="Ahn J."/>
            <person name="Park G."/>
            <person name="Jeon W."/>
            <person name="Jang Y."/>
            <person name="Jang M."/>
            <person name="Lee H."/>
            <person name="Lee H."/>
        </authorList>
    </citation>
    <scope>NUCLEOTIDE SEQUENCE [LARGE SCALE GENOMIC DNA]</scope>
    <source>
        <strain evidence="8">ATCC BAA-797 / 42BKT</strain>
    </source>
</reference>
<sequence length="301" mass="33148">MKELKIFGIVAVFTLVLYWGVEPFAHSQMHKHVEGDNFQYSDLKPVAAKGDAAKGEALAAACVGCHSINAKNMPAPMDAVASAQAYGVNPPDLSLAGKMLDDKFFVHFLLNPAEVTKSKHFAMPPSAGSEQDAADIVAYFKSIAPKEATPKEAYEFACGRCHANRYDKWTQIGDVPKTKSNIKTGVDLAALDFKKNLGVYQNKLADYMGKLPPDLSIIIRARNEHFLHTLIENPQSQLPGTAMPRVGLTKEGTEEVMAYLEKTGDPSKEARGQVGPWVLAFFFIFTFLAYGWKKAMWKGHH</sequence>
<dbReference type="Proteomes" id="UP000034444">
    <property type="component" value="Chromosome"/>
</dbReference>
<dbReference type="Gene3D" id="1.10.760.10">
    <property type="entry name" value="Cytochrome c-like domain"/>
    <property type="match status" value="2"/>
</dbReference>
<dbReference type="AlphaFoldDB" id="A0A7U4M2K3"/>
<keyword evidence="5" id="KW-0812">Transmembrane</keyword>
<protein>
    <submittedName>
        <fullName evidence="7">Cytochrome C</fullName>
    </submittedName>
</protein>
<dbReference type="InterPro" id="IPR021195">
    <property type="entry name" value="Ubol_Cyt_c_Rdtase_Cyt_c_su_prd"/>
</dbReference>
<keyword evidence="5" id="KW-1133">Transmembrane helix</keyword>
<reference evidence="8" key="2">
    <citation type="journal article" date="2017" name="Stand. Genomic Sci.">
        <title>Complete genome sequence of the sulfur-oxidizing chemolithoautotrophic Sulfurovum lithotrophicum 42BKTT.</title>
        <authorList>
            <person name="Jeon W."/>
            <person name="Priscilla L."/>
            <person name="Park G."/>
            <person name="Lee H."/>
            <person name="Lee N."/>
            <person name="Lee D."/>
            <person name="Kwon H."/>
            <person name="Ahn I."/>
            <person name="Lee C."/>
            <person name="Lee H."/>
            <person name="Ahn J."/>
        </authorList>
    </citation>
    <scope>NUCLEOTIDE SEQUENCE [LARGE SCALE GENOMIC DNA]</scope>
    <source>
        <strain evidence="8">ATCC BAA-797 / 42BKT</strain>
    </source>
</reference>
<dbReference type="InterPro" id="IPR036909">
    <property type="entry name" value="Cyt_c-like_dom_sf"/>
</dbReference>
<keyword evidence="1 4" id="KW-0349">Heme</keyword>
<gene>
    <name evidence="7" type="ORF">YH65_10005</name>
</gene>
<evidence type="ECO:0000256" key="2">
    <source>
        <dbReference type="ARBA" id="ARBA00022723"/>
    </source>
</evidence>
<keyword evidence="3 4" id="KW-0408">Iron</keyword>
<name>A0A7U4M2K3_9BACT</name>
<evidence type="ECO:0000256" key="3">
    <source>
        <dbReference type="ARBA" id="ARBA00023004"/>
    </source>
</evidence>
<keyword evidence="2 4" id="KW-0479">Metal-binding</keyword>
<dbReference type="SUPFAM" id="SSF46626">
    <property type="entry name" value="Cytochrome c"/>
    <property type="match status" value="2"/>
</dbReference>
<accession>A0A7U4M2K3</accession>
<dbReference type="GO" id="GO:0020037">
    <property type="term" value="F:heme binding"/>
    <property type="evidence" value="ECO:0007669"/>
    <property type="project" value="InterPro"/>
</dbReference>
<dbReference type="InterPro" id="IPR009056">
    <property type="entry name" value="Cyt_c-like_dom"/>
</dbReference>
<dbReference type="EMBL" id="CP011308">
    <property type="protein sequence ID" value="AKF25677.1"/>
    <property type="molecule type" value="Genomic_DNA"/>
</dbReference>
<dbReference type="KEGG" id="slh:YH65_10005"/>
<evidence type="ECO:0000313" key="7">
    <source>
        <dbReference type="EMBL" id="AKF25677.1"/>
    </source>
</evidence>
<feature type="transmembrane region" description="Helical" evidence="5">
    <location>
        <begin position="274"/>
        <end position="292"/>
    </location>
</feature>
<proteinExistence type="predicted"/>
<evidence type="ECO:0000256" key="4">
    <source>
        <dbReference type="PROSITE-ProRule" id="PRU00433"/>
    </source>
</evidence>
<dbReference type="Pfam" id="PF00034">
    <property type="entry name" value="Cytochrom_C"/>
    <property type="match status" value="1"/>
</dbReference>